<evidence type="ECO:0000313" key="2">
    <source>
        <dbReference type="EMBL" id="NDV38875.1"/>
    </source>
</evidence>
<feature type="region of interest" description="Disordered" evidence="1">
    <location>
        <begin position="1"/>
        <end position="32"/>
    </location>
</feature>
<accession>A0A6B2LPM9</accession>
<organism evidence="2">
    <name type="scientific">Arcella intermedia</name>
    <dbReference type="NCBI Taxonomy" id="1963864"/>
    <lineage>
        <taxon>Eukaryota</taxon>
        <taxon>Amoebozoa</taxon>
        <taxon>Tubulinea</taxon>
        <taxon>Elardia</taxon>
        <taxon>Arcellinida</taxon>
        <taxon>Sphaerothecina</taxon>
        <taxon>Arcellidae</taxon>
        <taxon>Arcella</taxon>
    </lineage>
</organism>
<reference evidence="2" key="1">
    <citation type="journal article" date="2020" name="J. Eukaryot. Microbiol.">
        <title>De novo Sequencing, Assembly and Annotation of the Transcriptome for the Free-Living Testate Amoeba Arcella intermedia.</title>
        <authorList>
            <person name="Ribeiro G.M."/>
            <person name="Porfirio-Sousa A.L."/>
            <person name="Maurer-Alcala X.X."/>
            <person name="Katz L.A."/>
            <person name="Lahr D.J.G."/>
        </authorList>
    </citation>
    <scope>NUCLEOTIDE SEQUENCE</scope>
</reference>
<feature type="region of interest" description="Disordered" evidence="1">
    <location>
        <begin position="54"/>
        <end position="77"/>
    </location>
</feature>
<evidence type="ECO:0000256" key="1">
    <source>
        <dbReference type="SAM" id="MobiDB-lite"/>
    </source>
</evidence>
<name>A0A6B2LPM9_9EUKA</name>
<dbReference type="AlphaFoldDB" id="A0A6B2LPM9"/>
<proteinExistence type="predicted"/>
<feature type="compositionally biased region" description="Gly residues" evidence="1">
    <location>
        <begin position="54"/>
        <end position="63"/>
    </location>
</feature>
<dbReference type="EMBL" id="GIBP01009906">
    <property type="protein sequence ID" value="NDV38875.1"/>
    <property type="molecule type" value="Transcribed_RNA"/>
</dbReference>
<feature type="compositionally biased region" description="Gly residues" evidence="1">
    <location>
        <begin position="1"/>
        <end position="12"/>
    </location>
</feature>
<sequence length="140" mass="13861">MVDGDAVGGGGAYVEDEAGGAPGGAEGEDGLRGGVVEGAVEVLEEELGRALPGLLGGQGGLGEDQGVPFEGGKAQAREGVRPQPLQVLPVPDQAALDGVPQGEDPPLVEGLLAHGDALRDGLRMALQDARVADHGGELEG</sequence>
<protein>
    <submittedName>
        <fullName evidence="2">Uncharacterized protein</fullName>
    </submittedName>
</protein>